<keyword evidence="4" id="KW-0963">Cytoplasm</keyword>
<accession>A0A4Y7NHW4</accession>
<dbReference type="Pfam" id="PF04969">
    <property type="entry name" value="CS"/>
    <property type="match status" value="1"/>
</dbReference>
<evidence type="ECO:0000313" key="7">
    <source>
        <dbReference type="EMBL" id="SVE92483.1"/>
    </source>
</evidence>
<gene>
    <name evidence="7" type="primary">EOG090X08S2</name>
</gene>
<comment type="subcellular location">
    <subcellularLocation>
        <location evidence="2">Cytoplasm</location>
    </subcellularLocation>
    <subcellularLocation>
        <location evidence="1">Nucleus</location>
    </subcellularLocation>
</comment>
<dbReference type="Gene3D" id="2.60.40.790">
    <property type="match status" value="1"/>
</dbReference>
<dbReference type="PANTHER" id="PTHR21664">
    <property type="entry name" value="CHRONIC MYELOGENOUS LEUKEMIA TUMOR ANTIGEN 66"/>
    <property type="match status" value="1"/>
</dbReference>
<dbReference type="InterPro" id="IPR037895">
    <property type="entry name" value="NUDCD1"/>
</dbReference>
<dbReference type="EMBL" id="LR022864">
    <property type="protein sequence ID" value="SVE92483.1"/>
    <property type="molecule type" value="mRNA"/>
</dbReference>
<dbReference type="GO" id="GO:0005737">
    <property type="term" value="C:cytoplasm"/>
    <property type="evidence" value="ECO:0007669"/>
    <property type="project" value="UniProtKB-SubCell"/>
</dbReference>
<dbReference type="PROSITE" id="PS51203">
    <property type="entry name" value="CS"/>
    <property type="match status" value="1"/>
</dbReference>
<evidence type="ECO:0000259" key="6">
    <source>
        <dbReference type="PROSITE" id="PS51203"/>
    </source>
</evidence>
<sequence length="601" mass="68014">MAKLFELRPNKDLLNHGFEGYKLSLDPLPAYKHNLPVSVEHLQPSDQQFSYQHVKTFGLHNHLIDDPFHDEFAYFISNDSQIFEVNVKSLVSSNPDIHSVWRIPIQLGNTNGRFNMSLSFACSSFAVATDGVGNLHIVDTCNYKASKSSWQVKFSHHLGKGEPFKIMYSTYNGDSNNSGQLSVLVLKVEQIENIESKIDLSLFGCNQKETPFLSYLEWVEYEVKEDVWSFKQMKRIVMPRGLDYASILNPGKSLCLIAQEPFGTIYDSTKHLSTSSLNSSQSFPGGGDKVVYIWGESPEEVWIRMSFPNLVSQQDLAVEIHDQALKVVYRDLVCLNGELAQSITVDTSRWALSNEKLEIVLSKNNRTVNWNYLIFNDVRGQKVDDAESAAEWHHRLIHMTAEDMHPGTVGFRSPIFSSEQLEECDDFPVDETHLYHFDGETNAVTHKAILNGNQLLFLTKSTPGHCPGICLRHDVDGLIWQPMNDEPEIPWSCQHTATLQALGYIQASKQQRKFTVAPHNMSYAALCDAFTHIYIYRQSNCSSNGMEMLHRPTGRKMNNVARQQVLNIDTREECLGALATNNILMILSSSLLFAIHINCDG</sequence>
<evidence type="ECO:0000256" key="5">
    <source>
        <dbReference type="ARBA" id="ARBA00023242"/>
    </source>
</evidence>
<evidence type="ECO:0000256" key="2">
    <source>
        <dbReference type="ARBA" id="ARBA00004496"/>
    </source>
</evidence>
<feature type="domain" description="CS" evidence="6">
    <location>
        <begin position="287"/>
        <end position="374"/>
    </location>
</feature>
<keyword evidence="5" id="KW-0539">Nucleus</keyword>
<evidence type="ECO:0000256" key="3">
    <source>
        <dbReference type="ARBA" id="ARBA00018915"/>
    </source>
</evidence>
<organism evidence="7">
    <name type="scientific">Megafenestra aurita</name>
    <dbReference type="NCBI Taxonomy" id="2291010"/>
    <lineage>
        <taxon>Eukaryota</taxon>
        <taxon>Metazoa</taxon>
        <taxon>Ecdysozoa</taxon>
        <taxon>Arthropoda</taxon>
        <taxon>Crustacea</taxon>
        <taxon>Branchiopoda</taxon>
        <taxon>Diplostraca</taxon>
        <taxon>Cladocera</taxon>
        <taxon>Anomopoda</taxon>
        <taxon>Daphniidae</taxon>
        <taxon>Megafenestra</taxon>
    </lineage>
</organism>
<protein>
    <recommendedName>
        <fullName evidence="3">NudC domain-containing protein 1</fullName>
    </recommendedName>
</protein>
<dbReference type="GO" id="GO:0005634">
    <property type="term" value="C:nucleus"/>
    <property type="evidence" value="ECO:0007669"/>
    <property type="project" value="UniProtKB-SubCell"/>
</dbReference>
<evidence type="ECO:0000256" key="4">
    <source>
        <dbReference type="ARBA" id="ARBA00022490"/>
    </source>
</evidence>
<dbReference type="PANTHER" id="PTHR21664:SF1">
    <property type="entry name" value="NUDC DOMAIN-CONTAINING PROTEIN 1"/>
    <property type="match status" value="1"/>
</dbReference>
<dbReference type="AlphaFoldDB" id="A0A4Y7NHW4"/>
<name>A0A4Y7NHW4_9CRUS</name>
<dbReference type="InterPro" id="IPR008978">
    <property type="entry name" value="HSP20-like_chaperone"/>
</dbReference>
<dbReference type="SUPFAM" id="SSF49764">
    <property type="entry name" value="HSP20-like chaperones"/>
    <property type="match status" value="1"/>
</dbReference>
<reference evidence="7" key="1">
    <citation type="submission" date="2018-08" db="EMBL/GenBank/DDBJ databases">
        <authorList>
            <person name="Cornetti L."/>
        </authorList>
    </citation>
    <scope>NUCLEOTIDE SEQUENCE</scope>
    <source>
        <strain evidence="7">CH-H-2</strain>
    </source>
</reference>
<dbReference type="InterPro" id="IPR007052">
    <property type="entry name" value="CS_dom"/>
</dbReference>
<proteinExistence type="evidence at transcript level"/>
<evidence type="ECO:0000256" key="1">
    <source>
        <dbReference type="ARBA" id="ARBA00004123"/>
    </source>
</evidence>